<evidence type="ECO:0000313" key="3">
    <source>
        <dbReference type="Proteomes" id="UP000291933"/>
    </source>
</evidence>
<organism evidence="2 3">
    <name type="scientific">Propioniciclava tarda</name>
    <dbReference type="NCBI Taxonomy" id="433330"/>
    <lineage>
        <taxon>Bacteria</taxon>
        <taxon>Bacillati</taxon>
        <taxon>Actinomycetota</taxon>
        <taxon>Actinomycetes</taxon>
        <taxon>Propionibacteriales</taxon>
        <taxon>Propionibacteriaceae</taxon>
        <taxon>Propioniciclava</taxon>
    </lineage>
</organism>
<sequence>MAVDVVEAVGDGGDTGLPAPDGAAPDAQPWSSTSEAKNTIDRRAIAIPLQRGADLDTTATVVAPAASG</sequence>
<comment type="caution">
    <text evidence="2">The sequence shown here is derived from an EMBL/GenBank/DDBJ whole genome shotgun (WGS) entry which is preliminary data.</text>
</comment>
<dbReference type="EMBL" id="SDMR01000025">
    <property type="protein sequence ID" value="TBT91482.1"/>
    <property type="molecule type" value="Genomic_DNA"/>
</dbReference>
<keyword evidence="3" id="KW-1185">Reference proteome</keyword>
<dbReference type="AlphaFoldDB" id="A0A4V2JSV4"/>
<accession>A0A4V2JSV4</accession>
<name>A0A4V2JSV4_PROTD</name>
<proteinExistence type="predicted"/>
<dbReference type="Proteomes" id="UP000291933">
    <property type="component" value="Unassembled WGS sequence"/>
</dbReference>
<evidence type="ECO:0000256" key="1">
    <source>
        <dbReference type="SAM" id="MobiDB-lite"/>
    </source>
</evidence>
<feature type="compositionally biased region" description="Low complexity" evidence="1">
    <location>
        <begin position="16"/>
        <end position="29"/>
    </location>
</feature>
<reference evidence="2 3" key="1">
    <citation type="submission" date="2019-01" db="EMBL/GenBank/DDBJ databases">
        <title>Lactibacter flavus gen. nov., sp. nov., a novel bacterium of the family Propionibacteriaceae isolated from raw milk and dairy products.</title>
        <authorList>
            <person name="Huptas C."/>
            <person name="Wenning M."/>
            <person name="Breitenwieser F."/>
            <person name="Doll E."/>
            <person name="Von Neubeck M."/>
            <person name="Busse H.-J."/>
            <person name="Scherer S."/>
        </authorList>
    </citation>
    <scope>NUCLEOTIDE SEQUENCE [LARGE SCALE GENOMIC DNA]</scope>
    <source>
        <strain evidence="3">DSM 22130 / JCM 15804 / WR061</strain>
    </source>
</reference>
<gene>
    <name evidence="2" type="ORF">ET996_13790</name>
</gene>
<protein>
    <submittedName>
        <fullName evidence="2">Uncharacterized protein</fullName>
    </submittedName>
</protein>
<feature type="region of interest" description="Disordered" evidence="1">
    <location>
        <begin position="1"/>
        <end position="39"/>
    </location>
</feature>
<dbReference type="RefSeq" id="WP_131173144.1">
    <property type="nucleotide sequence ID" value="NZ_FXTL01000025.1"/>
</dbReference>
<evidence type="ECO:0000313" key="2">
    <source>
        <dbReference type="EMBL" id="TBT91482.1"/>
    </source>
</evidence>